<sequence length="75" mass="8691">LEFCQSGSYMYRHGSGDEVCFECEPGQTFISEGQHKYKNCNICSQVKIEQLEIIVTQCNITHDTEIQCVEGYYRK</sequence>
<feature type="non-terminal residue" evidence="1">
    <location>
        <position position="1"/>
    </location>
</feature>
<dbReference type="Gene3D" id="2.10.50.10">
    <property type="entry name" value="Tumor Necrosis Factor Receptor, subunit A, domain 2"/>
    <property type="match status" value="1"/>
</dbReference>
<dbReference type="EMBL" id="HACG01040743">
    <property type="protein sequence ID" value="CEK87608.1"/>
    <property type="molecule type" value="Transcribed_RNA"/>
</dbReference>
<evidence type="ECO:0008006" key="2">
    <source>
        <dbReference type="Google" id="ProtNLM"/>
    </source>
</evidence>
<proteinExistence type="predicted"/>
<name>A0A0B7B3J6_9EUPU</name>
<protein>
    <recommendedName>
        <fullName evidence="2">TNFR-Cys domain-containing protein</fullName>
    </recommendedName>
</protein>
<accession>A0A0B7B3J6</accession>
<organism evidence="1">
    <name type="scientific">Arion vulgaris</name>
    <dbReference type="NCBI Taxonomy" id="1028688"/>
    <lineage>
        <taxon>Eukaryota</taxon>
        <taxon>Metazoa</taxon>
        <taxon>Spiralia</taxon>
        <taxon>Lophotrochozoa</taxon>
        <taxon>Mollusca</taxon>
        <taxon>Gastropoda</taxon>
        <taxon>Heterobranchia</taxon>
        <taxon>Euthyneura</taxon>
        <taxon>Panpulmonata</taxon>
        <taxon>Eupulmonata</taxon>
        <taxon>Stylommatophora</taxon>
        <taxon>Helicina</taxon>
        <taxon>Arionoidea</taxon>
        <taxon>Arionidae</taxon>
        <taxon>Arion</taxon>
    </lineage>
</organism>
<evidence type="ECO:0000313" key="1">
    <source>
        <dbReference type="EMBL" id="CEK87608.1"/>
    </source>
</evidence>
<gene>
    <name evidence="1" type="primary">ORF160380</name>
</gene>
<feature type="non-terminal residue" evidence="1">
    <location>
        <position position="75"/>
    </location>
</feature>
<reference evidence="1" key="1">
    <citation type="submission" date="2014-12" db="EMBL/GenBank/DDBJ databases">
        <title>Insight into the proteome of Arion vulgaris.</title>
        <authorList>
            <person name="Aradska J."/>
            <person name="Bulat T."/>
            <person name="Smidak R."/>
            <person name="Sarate P."/>
            <person name="Gangsoo J."/>
            <person name="Sialana F."/>
            <person name="Bilban M."/>
            <person name="Lubec G."/>
        </authorList>
    </citation>
    <scope>NUCLEOTIDE SEQUENCE</scope>
    <source>
        <tissue evidence="1">Skin</tissue>
    </source>
</reference>
<dbReference type="AlphaFoldDB" id="A0A0B7B3J6"/>